<comment type="subcellular location">
    <subcellularLocation>
        <location evidence="1">Cell outer membrane</location>
    </subcellularLocation>
</comment>
<evidence type="ECO:0000256" key="1">
    <source>
        <dbReference type="ARBA" id="ARBA00004442"/>
    </source>
</evidence>
<evidence type="ECO:0000256" key="3">
    <source>
        <dbReference type="ARBA" id="ARBA00022729"/>
    </source>
</evidence>
<dbReference type="STRING" id="1484053.SAMN05444274_10231"/>
<feature type="domain" description="RagB/SusD" evidence="6">
    <location>
        <begin position="267"/>
        <end position="532"/>
    </location>
</feature>
<dbReference type="AlphaFoldDB" id="A0A1M4V9E2"/>
<evidence type="ECO:0000256" key="5">
    <source>
        <dbReference type="ARBA" id="ARBA00023237"/>
    </source>
</evidence>
<dbReference type="InterPro" id="IPR012944">
    <property type="entry name" value="SusD_RagB_dom"/>
</dbReference>
<evidence type="ECO:0000313" key="9">
    <source>
        <dbReference type="Proteomes" id="UP000184164"/>
    </source>
</evidence>
<protein>
    <submittedName>
        <fullName evidence="8">Starch-binding associating with outer membrane</fullName>
    </submittedName>
</protein>
<organism evidence="8 9">
    <name type="scientific">Mariniphaga anaerophila</name>
    <dbReference type="NCBI Taxonomy" id="1484053"/>
    <lineage>
        <taxon>Bacteria</taxon>
        <taxon>Pseudomonadati</taxon>
        <taxon>Bacteroidota</taxon>
        <taxon>Bacteroidia</taxon>
        <taxon>Marinilabiliales</taxon>
        <taxon>Prolixibacteraceae</taxon>
        <taxon>Mariniphaga</taxon>
    </lineage>
</organism>
<evidence type="ECO:0000256" key="2">
    <source>
        <dbReference type="ARBA" id="ARBA00006275"/>
    </source>
</evidence>
<name>A0A1M4V9E2_9BACT</name>
<evidence type="ECO:0000256" key="4">
    <source>
        <dbReference type="ARBA" id="ARBA00023136"/>
    </source>
</evidence>
<dbReference type="SUPFAM" id="SSF48452">
    <property type="entry name" value="TPR-like"/>
    <property type="match status" value="1"/>
</dbReference>
<dbReference type="InterPro" id="IPR033985">
    <property type="entry name" value="SusD-like_N"/>
</dbReference>
<dbReference type="Pfam" id="PF07980">
    <property type="entry name" value="SusD_RagB"/>
    <property type="match status" value="1"/>
</dbReference>
<sequence>MLFTGLLLFSCSDEFLEREPLGFVAPETFLNNEEELNMMVNGIYNQVDFMGVANTHFKNMNPYYNEALTDLVYGAQPWQGWTEFARGQGNSESNRVEWKWDRNYQGIARANSFLLAIEEKTELDPDIRKRGIAEAKFLRAWFYLDLISFYGDVPLLLVPGDLENSTPERTPVDQVRTQMLKDLDEAIPDLPKTYPNAEDAGRVTQGAALALKSRILLYGGEWAGAAAAAKEVMDLGVYSLFPDYNGLFLEKNEAQASNTEVIFQVYYTATTSPSAQNMMLMNWWPSFCPTLKAANSYYMANGLPITNPESGYDPENPFINRDPRFAMSIYYPGGPFKYAAMPNLKVFDFYMLGQTGFKCRKFVDEELEQSNLQRGQGENKIFMRYGEILLNYAEAQNEAVGPDATVYDAIDQLRNRVGMTTLSEAMPGLSKDEMREVIRNERLVELAFEGLRIFDIRRWKIGEEVMDDAIGLDNRFLKQNKYPGDGNGITATWYYVEKISDTRAFVPTRDYLWPIPQKEINANPNMTQNPGYN</sequence>
<proteinExistence type="inferred from homology"/>
<accession>A0A1M4V9E2</accession>
<dbReference type="Gene3D" id="1.25.40.390">
    <property type="match status" value="1"/>
</dbReference>
<dbReference type="InterPro" id="IPR011990">
    <property type="entry name" value="TPR-like_helical_dom_sf"/>
</dbReference>
<dbReference type="GO" id="GO:0009279">
    <property type="term" value="C:cell outer membrane"/>
    <property type="evidence" value="ECO:0007669"/>
    <property type="project" value="UniProtKB-SubCell"/>
</dbReference>
<evidence type="ECO:0000259" key="6">
    <source>
        <dbReference type="Pfam" id="PF07980"/>
    </source>
</evidence>
<evidence type="ECO:0000259" key="7">
    <source>
        <dbReference type="Pfam" id="PF14322"/>
    </source>
</evidence>
<reference evidence="8 9" key="1">
    <citation type="submission" date="2016-11" db="EMBL/GenBank/DDBJ databases">
        <authorList>
            <person name="Jaros S."/>
            <person name="Januszkiewicz K."/>
            <person name="Wedrychowicz H."/>
        </authorList>
    </citation>
    <scope>NUCLEOTIDE SEQUENCE [LARGE SCALE GENOMIC DNA]</scope>
    <source>
        <strain evidence="8 9">DSM 26910</strain>
    </source>
</reference>
<dbReference type="Proteomes" id="UP000184164">
    <property type="component" value="Unassembled WGS sequence"/>
</dbReference>
<dbReference type="Pfam" id="PF14322">
    <property type="entry name" value="SusD-like_3"/>
    <property type="match status" value="1"/>
</dbReference>
<dbReference type="CDD" id="cd08977">
    <property type="entry name" value="SusD"/>
    <property type="match status" value="1"/>
</dbReference>
<keyword evidence="3" id="KW-0732">Signal</keyword>
<gene>
    <name evidence="8" type="ORF">SAMN05444274_10231</name>
</gene>
<keyword evidence="5" id="KW-0998">Cell outer membrane</keyword>
<keyword evidence="4" id="KW-0472">Membrane</keyword>
<comment type="similarity">
    <text evidence="2">Belongs to the SusD family.</text>
</comment>
<dbReference type="EMBL" id="FQUM01000002">
    <property type="protein sequence ID" value="SHE65616.1"/>
    <property type="molecule type" value="Genomic_DNA"/>
</dbReference>
<keyword evidence="9" id="KW-1185">Reference proteome</keyword>
<evidence type="ECO:0000313" key="8">
    <source>
        <dbReference type="EMBL" id="SHE65616.1"/>
    </source>
</evidence>
<feature type="domain" description="SusD-like N-terminal" evidence="7">
    <location>
        <begin position="15"/>
        <end position="217"/>
    </location>
</feature>